<dbReference type="CDD" id="cd06222">
    <property type="entry name" value="RNase_H_like"/>
    <property type="match status" value="1"/>
</dbReference>
<gene>
    <name evidence="2" type="ORF">PIB30_058354</name>
</gene>
<sequence length="246" mass="28106">MSWDKVSKAKLDGEKGNNSSWIWKSIIEERKILRKYERWSIGRGDSVDICKDRWVLGYNHEVLLKTERVSKKVSEKSYLESTPDGVDKNQCRCCLLEGIWLWVSCNCLQGQQWPSSNCQLQYSKILISFGSRGSFSQGSCNYGKQFNMDRVIFESDCQNLIQALKSNTTISEVDAFLEDIRELAKNIPEMGFIWVPRKVNRVAHEIAKLAAASPLCSASISNLPASITELILSEANRVEDRRRRNC</sequence>
<dbReference type="PANTHER" id="PTHR47723">
    <property type="entry name" value="OS05G0353850 PROTEIN"/>
    <property type="match status" value="1"/>
</dbReference>
<dbReference type="InterPro" id="IPR044730">
    <property type="entry name" value="RNase_H-like_dom_plant"/>
</dbReference>
<dbReference type="Gene3D" id="3.30.420.10">
    <property type="entry name" value="Ribonuclease H-like superfamily/Ribonuclease H"/>
    <property type="match status" value="1"/>
</dbReference>
<name>A0ABU6RKQ1_9FABA</name>
<dbReference type="InterPro" id="IPR002156">
    <property type="entry name" value="RNaseH_domain"/>
</dbReference>
<evidence type="ECO:0000259" key="1">
    <source>
        <dbReference type="Pfam" id="PF13456"/>
    </source>
</evidence>
<organism evidence="2 3">
    <name type="scientific">Stylosanthes scabra</name>
    <dbReference type="NCBI Taxonomy" id="79078"/>
    <lineage>
        <taxon>Eukaryota</taxon>
        <taxon>Viridiplantae</taxon>
        <taxon>Streptophyta</taxon>
        <taxon>Embryophyta</taxon>
        <taxon>Tracheophyta</taxon>
        <taxon>Spermatophyta</taxon>
        <taxon>Magnoliopsida</taxon>
        <taxon>eudicotyledons</taxon>
        <taxon>Gunneridae</taxon>
        <taxon>Pentapetalae</taxon>
        <taxon>rosids</taxon>
        <taxon>fabids</taxon>
        <taxon>Fabales</taxon>
        <taxon>Fabaceae</taxon>
        <taxon>Papilionoideae</taxon>
        <taxon>50 kb inversion clade</taxon>
        <taxon>dalbergioids sensu lato</taxon>
        <taxon>Dalbergieae</taxon>
        <taxon>Pterocarpus clade</taxon>
        <taxon>Stylosanthes</taxon>
    </lineage>
</organism>
<evidence type="ECO:0000313" key="2">
    <source>
        <dbReference type="EMBL" id="MED6124366.1"/>
    </source>
</evidence>
<dbReference type="EMBL" id="JASCZI010030697">
    <property type="protein sequence ID" value="MED6124366.1"/>
    <property type="molecule type" value="Genomic_DNA"/>
</dbReference>
<dbReference type="SUPFAM" id="SSF53098">
    <property type="entry name" value="Ribonuclease H-like"/>
    <property type="match status" value="1"/>
</dbReference>
<feature type="domain" description="RNase H type-1" evidence="1">
    <location>
        <begin position="148"/>
        <end position="210"/>
    </location>
</feature>
<dbReference type="Proteomes" id="UP001341840">
    <property type="component" value="Unassembled WGS sequence"/>
</dbReference>
<dbReference type="PANTHER" id="PTHR47723:SF24">
    <property type="entry name" value="RNASE H TYPE-1 DOMAIN-CONTAINING PROTEIN"/>
    <property type="match status" value="1"/>
</dbReference>
<reference evidence="2 3" key="1">
    <citation type="journal article" date="2023" name="Plants (Basel)">
        <title>Bridging the Gap: Combining Genomics and Transcriptomics Approaches to Understand Stylosanthes scabra, an Orphan Legume from the Brazilian Caatinga.</title>
        <authorList>
            <person name="Ferreira-Neto J.R.C."/>
            <person name="da Silva M.D."/>
            <person name="Binneck E."/>
            <person name="de Melo N.F."/>
            <person name="da Silva R.H."/>
            <person name="de Melo A.L.T.M."/>
            <person name="Pandolfi V."/>
            <person name="Bustamante F.O."/>
            <person name="Brasileiro-Vidal A.C."/>
            <person name="Benko-Iseppon A.M."/>
        </authorList>
    </citation>
    <scope>NUCLEOTIDE SEQUENCE [LARGE SCALE GENOMIC DNA]</scope>
    <source>
        <tissue evidence="2">Leaves</tissue>
    </source>
</reference>
<comment type="caution">
    <text evidence="2">The sequence shown here is derived from an EMBL/GenBank/DDBJ whole genome shotgun (WGS) entry which is preliminary data.</text>
</comment>
<dbReference type="InterPro" id="IPR053151">
    <property type="entry name" value="RNase_H-like"/>
</dbReference>
<proteinExistence type="predicted"/>
<dbReference type="InterPro" id="IPR012337">
    <property type="entry name" value="RNaseH-like_sf"/>
</dbReference>
<keyword evidence="3" id="KW-1185">Reference proteome</keyword>
<dbReference type="InterPro" id="IPR036397">
    <property type="entry name" value="RNaseH_sf"/>
</dbReference>
<dbReference type="Pfam" id="PF13456">
    <property type="entry name" value="RVT_3"/>
    <property type="match status" value="1"/>
</dbReference>
<accession>A0ABU6RKQ1</accession>
<protein>
    <recommendedName>
        <fullName evidence="1">RNase H type-1 domain-containing protein</fullName>
    </recommendedName>
</protein>
<evidence type="ECO:0000313" key="3">
    <source>
        <dbReference type="Proteomes" id="UP001341840"/>
    </source>
</evidence>